<organism evidence="2 3">
    <name type="scientific">Pleuronectes platessa</name>
    <name type="common">European plaice</name>
    <dbReference type="NCBI Taxonomy" id="8262"/>
    <lineage>
        <taxon>Eukaryota</taxon>
        <taxon>Metazoa</taxon>
        <taxon>Chordata</taxon>
        <taxon>Craniata</taxon>
        <taxon>Vertebrata</taxon>
        <taxon>Euteleostomi</taxon>
        <taxon>Actinopterygii</taxon>
        <taxon>Neopterygii</taxon>
        <taxon>Teleostei</taxon>
        <taxon>Neoteleostei</taxon>
        <taxon>Acanthomorphata</taxon>
        <taxon>Carangaria</taxon>
        <taxon>Pleuronectiformes</taxon>
        <taxon>Pleuronectoidei</taxon>
        <taxon>Pleuronectidae</taxon>
        <taxon>Pleuronectes</taxon>
    </lineage>
</organism>
<feature type="compositionally biased region" description="Basic and acidic residues" evidence="1">
    <location>
        <begin position="136"/>
        <end position="150"/>
    </location>
</feature>
<evidence type="ECO:0000313" key="2">
    <source>
        <dbReference type="EMBL" id="CAB1446105.1"/>
    </source>
</evidence>
<dbReference type="EMBL" id="CADEAL010003890">
    <property type="protein sequence ID" value="CAB1446105.1"/>
    <property type="molecule type" value="Genomic_DNA"/>
</dbReference>
<keyword evidence="3" id="KW-1185">Reference proteome</keyword>
<sequence>MAKGWQAASIFCQGSVKDESPLGNSTSPQHSRATPQAQRDAPACNPPIMPSLLLSRASSNQRTGQTEEVVKKRRQTDIIGPGGIQSPAGVERTLPAPVPAETAAVNSSTPRVDMMSENTEGDLREAADNQQLSPSDESRGERVRRGGEVGAQERLHSAGVRLAWGWAHWWRLTPA</sequence>
<reference evidence="2" key="1">
    <citation type="submission" date="2020-03" db="EMBL/GenBank/DDBJ databases">
        <authorList>
            <person name="Weist P."/>
        </authorList>
    </citation>
    <scope>NUCLEOTIDE SEQUENCE</scope>
</reference>
<feature type="region of interest" description="Disordered" evidence="1">
    <location>
        <begin position="15"/>
        <end position="150"/>
    </location>
</feature>
<accession>A0A9N7Z195</accession>
<evidence type="ECO:0000313" key="3">
    <source>
        <dbReference type="Proteomes" id="UP001153269"/>
    </source>
</evidence>
<protein>
    <submittedName>
        <fullName evidence="2">Uncharacterized protein</fullName>
    </submittedName>
</protein>
<name>A0A9N7Z195_PLEPL</name>
<proteinExistence type="predicted"/>
<comment type="caution">
    <text evidence="2">The sequence shown here is derived from an EMBL/GenBank/DDBJ whole genome shotgun (WGS) entry which is preliminary data.</text>
</comment>
<feature type="compositionally biased region" description="Polar residues" evidence="1">
    <location>
        <begin position="22"/>
        <end position="37"/>
    </location>
</feature>
<dbReference type="Proteomes" id="UP001153269">
    <property type="component" value="Unassembled WGS sequence"/>
</dbReference>
<gene>
    <name evidence="2" type="ORF">PLEPLA_LOCUS33845</name>
</gene>
<feature type="compositionally biased region" description="Polar residues" evidence="1">
    <location>
        <begin position="56"/>
        <end position="66"/>
    </location>
</feature>
<dbReference type="AlphaFoldDB" id="A0A9N7Z195"/>
<evidence type="ECO:0000256" key="1">
    <source>
        <dbReference type="SAM" id="MobiDB-lite"/>
    </source>
</evidence>